<protein>
    <submittedName>
        <fullName evidence="2">Uncharacterized protein</fullName>
    </submittedName>
</protein>
<dbReference type="AlphaFoldDB" id="A0A3E0VS15"/>
<comment type="caution">
    <text evidence="2">The sequence shown here is derived from an EMBL/GenBank/DDBJ whole genome shotgun (WGS) entry which is preliminary data.</text>
</comment>
<reference evidence="2 3" key="1">
    <citation type="submission" date="2017-04" db="EMBL/GenBank/DDBJ databases">
        <title>Comparative genome analysis of Subtercola boreus.</title>
        <authorList>
            <person name="Cho Y.-J."/>
            <person name="Cho A."/>
            <person name="Kim O.-S."/>
            <person name="Lee J.-I."/>
        </authorList>
    </citation>
    <scope>NUCLEOTIDE SEQUENCE [LARGE SCALE GENOMIC DNA]</scope>
    <source>
        <strain evidence="2 3">P27479</strain>
    </source>
</reference>
<gene>
    <name evidence="2" type="ORF">B7R22_17295</name>
</gene>
<feature type="compositionally biased region" description="Basic and acidic residues" evidence="1">
    <location>
        <begin position="99"/>
        <end position="108"/>
    </location>
</feature>
<proteinExistence type="predicted"/>
<dbReference type="EMBL" id="NBXB01000045">
    <property type="protein sequence ID" value="RFA12183.1"/>
    <property type="molecule type" value="Genomic_DNA"/>
</dbReference>
<evidence type="ECO:0000256" key="1">
    <source>
        <dbReference type="SAM" id="MobiDB-lite"/>
    </source>
</evidence>
<dbReference type="Proteomes" id="UP000256541">
    <property type="component" value="Unassembled WGS sequence"/>
</dbReference>
<name>A0A3E0VS15_9MICO</name>
<feature type="region of interest" description="Disordered" evidence="1">
    <location>
        <begin position="93"/>
        <end position="124"/>
    </location>
</feature>
<evidence type="ECO:0000313" key="2">
    <source>
        <dbReference type="EMBL" id="RFA12183.1"/>
    </source>
</evidence>
<organism evidence="2 3">
    <name type="scientific">Subtercola boreus</name>
    <dbReference type="NCBI Taxonomy" id="120213"/>
    <lineage>
        <taxon>Bacteria</taxon>
        <taxon>Bacillati</taxon>
        <taxon>Actinomycetota</taxon>
        <taxon>Actinomycetes</taxon>
        <taxon>Micrococcales</taxon>
        <taxon>Microbacteriaceae</taxon>
        <taxon>Subtercola</taxon>
    </lineage>
</organism>
<sequence>MPGEWQQNDRYVTDDEIAYRRVRMIPEHYQPVDPVSGLPQILNAALRYEDDGMSVYLDQFMEYESVSVDQLFSDETHAISRFEVHHARQHGAGILPSTDHADPNEARGRSHGLVRTAAPPPDKDRWKVLRNELRKRMSIRSSADTWSPVV</sequence>
<accession>A0A3E0VS15</accession>
<evidence type="ECO:0000313" key="3">
    <source>
        <dbReference type="Proteomes" id="UP000256541"/>
    </source>
</evidence>